<accession>A0ABP8HLL9</accession>
<name>A0ABP8HLL9_9BURK</name>
<dbReference type="Gene3D" id="3.40.50.720">
    <property type="entry name" value="NAD(P)-binding Rossmann-like Domain"/>
    <property type="match status" value="1"/>
</dbReference>
<gene>
    <name evidence="2" type="ORF">GCM10023165_21410</name>
</gene>
<keyword evidence="3" id="KW-1185">Reference proteome</keyword>
<dbReference type="EMBL" id="BAABGJ010000019">
    <property type="protein sequence ID" value="GAA4341045.1"/>
    <property type="molecule type" value="Genomic_DNA"/>
</dbReference>
<dbReference type="SUPFAM" id="SSF51735">
    <property type="entry name" value="NAD(P)-binding Rossmann-fold domains"/>
    <property type="match status" value="1"/>
</dbReference>
<dbReference type="PANTHER" id="PTHR12126:SF11">
    <property type="entry name" value="NADH DEHYDROGENASE [UBIQUINONE] 1 ALPHA SUBCOMPLEX SUBUNIT 9, MITOCHONDRIAL"/>
    <property type="match status" value="1"/>
</dbReference>
<sequence length="306" mass="32375">MSTPLHALVCGANGFIGSRIAAALLMAGYRVSCGSAKRLRTDLPHVPIDFSRDTDVAAWAPRLTGVDVVVNAVGVLRDSARRPMEAVHTATPAALFQACAQVGVRRIVQISALGIGRSEQDNPTQYARTKRAAEAVLQALPADGPSWIALRPSVVLGAGGDAARLFRTLAMLPVLAMPGSALDARLQPVYVEDLARAVAALADPASPYRGVIEFGGARAMTLAELIATLRNARRAGRSSGAHPARLLRLPAWMGVLSARIGDFAPGLPWCTDTRVMLEQDNVADSAPLAAWLGRPPRELRDFAAEL</sequence>
<evidence type="ECO:0000313" key="3">
    <source>
        <dbReference type="Proteomes" id="UP001500975"/>
    </source>
</evidence>
<dbReference type="RefSeq" id="WP_345537757.1">
    <property type="nucleotide sequence ID" value="NZ_BAABGJ010000019.1"/>
</dbReference>
<dbReference type="InterPro" id="IPR051207">
    <property type="entry name" value="ComplexI_NDUFA9_subunit"/>
</dbReference>
<evidence type="ECO:0000313" key="2">
    <source>
        <dbReference type="EMBL" id="GAA4341045.1"/>
    </source>
</evidence>
<reference evidence="3" key="1">
    <citation type="journal article" date="2019" name="Int. J. Syst. Evol. Microbiol.">
        <title>The Global Catalogue of Microorganisms (GCM) 10K type strain sequencing project: providing services to taxonomists for standard genome sequencing and annotation.</title>
        <authorList>
            <consortium name="The Broad Institute Genomics Platform"/>
            <consortium name="The Broad Institute Genome Sequencing Center for Infectious Disease"/>
            <person name="Wu L."/>
            <person name="Ma J."/>
        </authorList>
    </citation>
    <scope>NUCLEOTIDE SEQUENCE [LARGE SCALE GENOMIC DNA]</scope>
    <source>
        <strain evidence="3">JCM 17804</strain>
    </source>
</reference>
<protein>
    <recommendedName>
        <fullName evidence="1">NAD-dependent epimerase/dehydratase domain-containing protein</fullName>
    </recommendedName>
</protein>
<dbReference type="Proteomes" id="UP001500975">
    <property type="component" value="Unassembled WGS sequence"/>
</dbReference>
<dbReference type="InterPro" id="IPR001509">
    <property type="entry name" value="Epimerase_deHydtase"/>
</dbReference>
<proteinExistence type="predicted"/>
<comment type="caution">
    <text evidence="2">The sequence shown here is derived from an EMBL/GenBank/DDBJ whole genome shotgun (WGS) entry which is preliminary data.</text>
</comment>
<organism evidence="2 3">
    <name type="scientific">Variovorax defluvii</name>
    <dbReference type="NCBI Taxonomy" id="913761"/>
    <lineage>
        <taxon>Bacteria</taxon>
        <taxon>Pseudomonadati</taxon>
        <taxon>Pseudomonadota</taxon>
        <taxon>Betaproteobacteria</taxon>
        <taxon>Burkholderiales</taxon>
        <taxon>Comamonadaceae</taxon>
        <taxon>Variovorax</taxon>
    </lineage>
</organism>
<feature type="domain" description="NAD-dependent epimerase/dehydratase" evidence="1">
    <location>
        <begin position="7"/>
        <end position="203"/>
    </location>
</feature>
<evidence type="ECO:0000259" key="1">
    <source>
        <dbReference type="Pfam" id="PF01370"/>
    </source>
</evidence>
<dbReference type="PANTHER" id="PTHR12126">
    <property type="entry name" value="NADH-UBIQUINONE OXIDOREDUCTASE 39 KDA SUBUNIT-RELATED"/>
    <property type="match status" value="1"/>
</dbReference>
<dbReference type="InterPro" id="IPR036291">
    <property type="entry name" value="NAD(P)-bd_dom_sf"/>
</dbReference>
<dbReference type="Pfam" id="PF01370">
    <property type="entry name" value="Epimerase"/>
    <property type="match status" value="1"/>
</dbReference>